<proteinExistence type="predicted"/>
<evidence type="ECO:0000313" key="1">
    <source>
        <dbReference type="EMBL" id="MFC4349598.1"/>
    </source>
</evidence>
<protein>
    <submittedName>
        <fullName evidence="1">Metal-dependent hydrolase</fullName>
    </submittedName>
</protein>
<comment type="caution">
    <text evidence="1">The sequence shown here is derived from an EMBL/GenBank/DDBJ whole genome shotgun (WGS) entry which is preliminary data.</text>
</comment>
<gene>
    <name evidence="1" type="ORF">ACFO5Q_17240</name>
</gene>
<dbReference type="Proteomes" id="UP001595776">
    <property type="component" value="Unassembled WGS sequence"/>
</dbReference>
<dbReference type="RefSeq" id="WP_068147257.1">
    <property type="nucleotide sequence ID" value="NZ_JBHSCR010000034.1"/>
</dbReference>
<sequence>MASRIEHEFIGAFAGGVFATFNNDEANPHAVNVATGALLGKYAARLPDMFEPASHPNHRNFFHSWVFLGTLGVGMYKLTKWEPKEGYEKVLKWFVLIAGVAYASHLLRDSITPKGLPLV</sequence>
<name>A0ABV8UEB4_9PROT</name>
<keyword evidence="1" id="KW-0378">Hydrolase</keyword>
<dbReference type="EMBL" id="JBHSCR010000034">
    <property type="protein sequence ID" value="MFC4349598.1"/>
    <property type="molecule type" value="Genomic_DNA"/>
</dbReference>
<keyword evidence="2" id="KW-1185">Reference proteome</keyword>
<evidence type="ECO:0000313" key="2">
    <source>
        <dbReference type="Proteomes" id="UP001595776"/>
    </source>
</evidence>
<dbReference type="Pfam" id="PF04307">
    <property type="entry name" value="YdjM"/>
    <property type="match status" value="1"/>
</dbReference>
<accession>A0ABV8UEB4</accession>
<organism evidence="1 2">
    <name type="scientific">Kordiimonas lipolytica</name>
    <dbReference type="NCBI Taxonomy" id="1662421"/>
    <lineage>
        <taxon>Bacteria</taxon>
        <taxon>Pseudomonadati</taxon>
        <taxon>Pseudomonadota</taxon>
        <taxon>Alphaproteobacteria</taxon>
        <taxon>Kordiimonadales</taxon>
        <taxon>Kordiimonadaceae</taxon>
        <taxon>Kordiimonas</taxon>
    </lineage>
</organism>
<reference evidence="2" key="1">
    <citation type="journal article" date="2019" name="Int. J. Syst. Evol. Microbiol.">
        <title>The Global Catalogue of Microorganisms (GCM) 10K type strain sequencing project: providing services to taxonomists for standard genome sequencing and annotation.</title>
        <authorList>
            <consortium name="The Broad Institute Genomics Platform"/>
            <consortium name="The Broad Institute Genome Sequencing Center for Infectious Disease"/>
            <person name="Wu L."/>
            <person name="Ma J."/>
        </authorList>
    </citation>
    <scope>NUCLEOTIDE SEQUENCE [LARGE SCALE GENOMIC DNA]</scope>
    <source>
        <strain evidence="2">CGMCC 1.15304</strain>
    </source>
</reference>
<dbReference type="InterPro" id="IPR007404">
    <property type="entry name" value="YdjM-like"/>
</dbReference>
<dbReference type="GO" id="GO:0016787">
    <property type="term" value="F:hydrolase activity"/>
    <property type="evidence" value="ECO:0007669"/>
    <property type="project" value="UniProtKB-KW"/>
</dbReference>